<accession>A0ABR9UCY3</accession>
<dbReference type="EMBL" id="JADEWU010000029">
    <property type="protein sequence ID" value="MBE9144282.1"/>
    <property type="molecule type" value="Genomic_DNA"/>
</dbReference>
<evidence type="ECO:0000313" key="1">
    <source>
        <dbReference type="EMBL" id="MBE9144282.1"/>
    </source>
</evidence>
<protein>
    <recommendedName>
        <fullName evidence="3">Transposase</fullName>
    </recommendedName>
</protein>
<reference evidence="1 2" key="1">
    <citation type="submission" date="2020-10" db="EMBL/GenBank/DDBJ databases">
        <authorList>
            <person name="Castelo-Branco R."/>
            <person name="Eusebio N."/>
            <person name="Adriana R."/>
            <person name="Vieira A."/>
            <person name="Brugerolle De Fraissinette N."/>
            <person name="Rezende De Castro R."/>
            <person name="Schneider M.P."/>
            <person name="Vasconcelos V."/>
            <person name="Leao P.N."/>
        </authorList>
    </citation>
    <scope>NUCLEOTIDE SEQUENCE [LARGE SCALE GENOMIC DNA]</scope>
    <source>
        <strain evidence="1 2">LEGE 06226</strain>
    </source>
</reference>
<comment type="caution">
    <text evidence="1">The sequence shown here is derived from an EMBL/GenBank/DDBJ whole genome shotgun (WGS) entry which is preliminary data.</text>
</comment>
<evidence type="ECO:0000313" key="2">
    <source>
        <dbReference type="Proteomes" id="UP000640725"/>
    </source>
</evidence>
<sequence length="65" mass="7459">MKKLRSRRLNKIKKALGGKAITVVVDETGDRKKGNKTQNMWYENFYSVYANSSFEKIMDLGQKGS</sequence>
<proteinExistence type="predicted"/>
<organism evidence="1 2">
    <name type="scientific">Planktothrix mougeotii LEGE 06226</name>
    <dbReference type="NCBI Taxonomy" id="1828728"/>
    <lineage>
        <taxon>Bacteria</taxon>
        <taxon>Bacillati</taxon>
        <taxon>Cyanobacteriota</taxon>
        <taxon>Cyanophyceae</taxon>
        <taxon>Oscillatoriophycideae</taxon>
        <taxon>Oscillatoriales</taxon>
        <taxon>Microcoleaceae</taxon>
        <taxon>Planktothrix</taxon>
    </lineage>
</organism>
<dbReference type="Proteomes" id="UP000640725">
    <property type="component" value="Unassembled WGS sequence"/>
</dbReference>
<gene>
    <name evidence="1" type="ORF">IQ236_13790</name>
</gene>
<name>A0ABR9UCY3_9CYAN</name>
<evidence type="ECO:0008006" key="3">
    <source>
        <dbReference type="Google" id="ProtNLM"/>
    </source>
</evidence>
<keyword evidence="2" id="KW-1185">Reference proteome</keyword>